<dbReference type="InterPro" id="IPR025591">
    <property type="entry name" value="RloB"/>
</dbReference>
<dbReference type="RefSeq" id="WP_247066013.1">
    <property type="nucleotide sequence ID" value="NZ_CP094848.1"/>
</dbReference>
<dbReference type="AlphaFoldDB" id="A0AAW5EQU1"/>
<comment type="caution">
    <text evidence="1">The sequence shown here is derived from an EMBL/GenBank/DDBJ whole genome shotgun (WGS) entry which is preliminary data.</text>
</comment>
<reference evidence="1" key="1">
    <citation type="journal article" date="2021" name="Polymers (Basel)">
        <title>Highly Stretchable Bacterial Cellulose Produced by Komagataeibacter hansenii SI1.</title>
        <authorList>
            <person name="Cielecka I."/>
            <person name="Ryngajllo M."/>
            <person name="Maniukiewicz W."/>
            <person name="Bielecki S."/>
        </authorList>
    </citation>
    <scope>NUCLEOTIDE SEQUENCE</scope>
    <source>
        <strain evidence="1">SI1</strain>
    </source>
</reference>
<organism evidence="1 2">
    <name type="scientific">Novacetimonas hansenii</name>
    <name type="common">Komagataeibacter hansenii</name>
    <dbReference type="NCBI Taxonomy" id="436"/>
    <lineage>
        <taxon>Bacteria</taxon>
        <taxon>Pseudomonadati</taxon>
        <taxon>Pseudomonadota</taxon>
        <taxon>Alphaproteobacteria</taxon>
        <taxon>Acetobacterales</taxon>
        <taxon>Acetobacteraceae</taxon>
        <taxon>Novacetimonas</taxon>
    </lineage>
</organism>
<gene>
    <name evidence="1" type="ORF">K1W68_01540</name>
</gene>
<protein>
    <submittedName>
        <fullName evidence="1">RloB family protein</fullName>
    </submittedName>
</protein>
<dbReference type="EMBL" id="JAIBCX010000003">
    <property type="protein sequence ID" value="MCJ8352690.1"/>
    <property type="molecule type" value="Genomic_DNA"/>
</dbReference>
<accession>A0AAW5EQU1</accession>
<evidence type="ECO:0000313" key="2">
    <source>
        <dbReference type="Proteomes" id="UP001202887"/>
    </source>
</evidence>
<dbReference type="Proteomes" id="UP001202887">
    <property type="component" value="Unassembled WGS sequence"/>
</dbReference>
<sequence>MSSGRRKQTGRFKGAASLARKGPFKKGKERILIVCEGAETEPNYFEALRVDLGVRSADVRICGKECGSDPMSVLEYALELFEEDSTFDNIFCVFDKEGTQERERKYKQACSIIDEKKINNCKISYIRSVPSFEYWYILHYKYTCAPFVAQGKKSCADMVVSALKKEMPKYNKSDKNIFQLLKPRLSTAKANALKAIAAATANQTDNPLTEAHLLVAALEALI</sequence>
<proteinExistence type="predicted"/>
<reference evidence="1" key="2">
    <citation type="submission" date="2022-03" db="EMBL/GenBank/DDBJ databases">
        <authorList>
            <person name="Ryngajllo M."/>
            <person name="Jacek P."/>
            <person name="Kubiak K."/>
        </authorList>
    </citation>
    <scope>NUCLEOTIDE SEQUENCE</scope>
    <source>
        <strain evidence="1">SI1</strain>
    </source>
</reference>
<name>A0AAW5EQU1_NOVHA</name>
<evidence type="ECO:0000313" key="1">
    <source>
        <dbReference type="EMBL" id="MCJ8352690.1"/>
    </source>
</evidence>
<dbReference type="Pfam" id="PF13707">
    <property type="entry name" value="RloB"/>
    <property type="match status" value="1"/>
</dbReference>